<protein>
    <submittedName>
        <fullName evidence="1">Uncharacterized protein</fullName>
    </submittedName>
</protein>
<name>A0A1L7NJV5_PSEPU</name>
<dbReference type="Gene3D" id="2.20.28.10">
    <property type="match status" value="1"/>
</dbReference>
<gene>
    <name evidence="1" type="ORF">KF715C_ch51620</name>
</gene>
<evidence type="ECO:0000313" key="1">
    <source>
        <dbReference type="EMBL" id="BAW25735.1"/>
    </source>
</evidence>
<dbReference type="RefSeq" id="WP_034100781.1">
    <property type="nucleotide sequence ID" value="NZ_AP015029.1"/>
</dbReference>
<dbReference type="AlphaFoldDB" id="A0A1L7NJV5"/>
<reference evidence="1 2" key="1">
    <citation type="submission" date="2015-11" db="EMBL/GenBank/DDBJ databases">
        <title>Complete genome sequencing of a biphenyl-degrading bacterium, Pseudomonas putida KF715 (=NBRC110667).</title>
        <authorList>
            <person name="Suenaga H."/>
            <person name="Fujihara N."/>
            <person name="Watanabe T."/>
            <person name="Hirose J."/>
            <person name="Kimura N."/>
            <person name="Yamazoe A."/>
            <person name="Hosoyama A."/>
            <person name="Shimodaira J."/>
            <person name="Furukawa K."/>
        </authorList>
    </citation>
    <scope>NUCLEOTIDE SEQUENCE [LARGE SCALE GENOMIC DNA]</scope>
    <source>
        <strain evidence="1 2">KF715</strain>
    </source>
</reference>
<organism evidence="1 2">
    <name type="scientific">Pseudomonas putida</name>
    <name type="common">Arthrobacter siderocapsulatus</name>
    <dbReference type="NCBI Taxonomy" id="303"/>
    <lineage>
        <taxon>Bacteria</taxon>
        <taxon>Pseudomonadati</taxon>
        <taxon>Pseudomonadota</taxon>
        <taxon>Gammaproteobacteria</taxon>
        <taxon>Pseudomonadales</taxon>
        <taxon>Pseudomonadaceae</taxon>
        <taxon>Pseudomonas</taxon>
    </lineage>
</organism>
<evidence type="ECO:0000313" key="2">
    <source>
        <dbReference type="Proteomes" id="UP000218731"/>
    </source>
</evidence>
<accession>A0A1L7NJV5</accession>
<sequence length="66" mass="7474">MPIKPRPFTFECEGCGWTKTVAPQSDVLMPGEWFDQCPRCGSKALKMRTAGWLEGALAELLARRRF</sequence>
<dbReference type="Proteomes" id="UP000218731">
    <property type="component" value="Chromosome 1"/>
</dbReference>
<dbReference type="EMBL" id="AP015029">
    <property type="protein sequence ID" value="BAW25735.1"/>
    <property type="molecule type" value="Genomic_DNA"/>
</dbReference>
<proteinExistence type="predicted"/>